<keyword evidence="6" id="KW-1185">Reference proteome</keyword>
<dbReference type="Pfam" id="PF02932">
    <property type="entry name" value="Neur_chan_memb"/>
    <property type="match status" value="1"/>
</dbReference>
<comment type="subcellular location">
    <subcellularLocation>
        <location evidence="1">Membrane</location>
        <topology evidence="1">Multi-pass membrane protein</topology>
    </subcellularLocation>
</comment>
<reference evidence="5 6" key="1">
    <citation type="submission" date="2013-12" db="EMBL/GenBank/DDBJ databases">
        <title>Draft genome of the parsitic nematode Ancylostoma duodenale.</title>
        <authorList>
            <person name="Mitreva M."/>
        </authorList>
    </citation>
    <scope>NUCLEOTIDE SEQUENCE [LARGE SCALE GENOMIC DNA]</scope>
    <source>
        <strain evidence="5 6">Zhejiang</strain>
    </source>
</reference>
<dbReference type="InterPro" id="IPR036734">
    <property type="entry name" value="Neur_chan_lig-bd_sf"/>
</dbReference>
<dbReference type="InterPro" id="IPR038050">
    <property type="entry name" value="Neuro_actylchol_rec"/>
</dbReference>
<keyword evidence="2" id="KW-1133">Transmembrane helix</keyword>
<dbReference type="Gene3D" id="2.70.170.10">
    <property type="entry name" value="Neurotransmitter-gated ion-channel ligand-binding domain"/>
    <property type="match status" value="1"/>
</dbReference>
<dbReference type="AlphaFoldDB" id="A0A0C2FQX0"/>
<dbReference type="EMBL" id="KN748168">
    <property type="protein sequence ID" value="KIH50935.1"/>
    <property type="molecule type" value="Genomic_DNA"/>
</dbReference>
<keyword evidence="2 5" id="KW-0812">Transmembrane</keyword>
<dbReference type="Proteomes" id="UP000054047">
    <property type="component" value="Unassembled WGS sequence"/>
</dbReference>
<evidence type="ECO:0000313" key="5">
    <source>
        <dbReference type="EMBL" id="KIH50935.1"/>
    </source>
</evidence>
<dbReference type="InterPro" id="IPR006202">
    <property type="entry name" value="Neur_chan_lig-bd"/>
</dbReference>
<dbReference type="SUPFAM" id="SSF63712">
    <property type="entry name" value="Nicotinic receptor ligand binding domain-like"/>
    <property type="match status" value="1"/>
</dbReference>
<feature type="domain" description="Neurotransmitter-gated ion-channel transmembrane" evidence="4">
    <location>
        <begin position="118"/>
        <end position="186"/>
    </location>
</feature>
<keyword evidence="2" id="KW-0472">Membrane</keyword>
<dbReference type="InterPro" id="IPR036719">
    <property type="entry name" value="Neuro-gated_channel_TM_sf"/>
</dbReference>
<accession>A0A0C2FQX0</accession>
<dbReference type="InterPro" id="IPR006029">
    <property type="entry name" value="Neurotrans-gated_channel_TM"/>
</dbReference>
<name>A0A0C2FQX0_9BILA</name>
<dbReference type="OrthoDB" id="5975154at2759"/>
<gene>
    <name evidence="5" type="ORF">ANCDUO_18983</name>
</gene>
<feature type="domain" description="Neurotransmitter-gated ion-channel ligand-binding" evidence="3">
    <location>
        <begin position="1"/>
        <end position="34"/>
    </location>
</feature>
<dbReference type="Gene3D" id="1.20.58.390">
    <property type="entry name" value="Neurotransmitter-gated ion-channel transmembrane domain"/>
    <property type="match status" value="1"/>
</dbReference>
<evidence type="ECO:0000256" key="1">
    <source>
        <dbReference type="ARBA" id="ARBA00004141"/>
    </source>
</evidence>
<dbReference type="GO" id="GO:0016020">
    <property type="term" value="C:membrane"/>
    <property type="evidence" value="ECO:0007669"/>
    <property type="project" value="UniProtKB-SubCell"/>
</dbReference>
<sequence>MHTNVWLTLKWHDFQMRWDPVNYGEINQIRVSPDKYNENEIKLEFEQAEWVDLSEYSASSIWDVMDAPASLVNKRSRIEFQVRIRSLLNSIDDSLRALVILKWAEFTTDIAGWAGLSKKKLMVQKYLLLTFVLNVITILVTVIIINVYFRGPTTHRMPAWVRQVFLEWMPRAMCMQRPKSLTRKAMLHQNAGVTQLPGVGQFTFNPSAHHPFCPSADERLVESINTCDIMEV</sequence>
<protein>
    <submittedName>
        <fullName evidence="5">Neurotransmitter-gated ion-channel transmembrane region</fullName>
    </submittedName>
</protein>
<proteinExistence type="predicted"/>
<evidence type="ECO:0000256" key="2">
    <source>
        <dbReference type="SAM" id="Phobius"/>
    </source>
</evidence>
<feature type="transmembrane region" description="Helical" evidence="2">
    <location>
        <begin position="126"/>
        <end position="149"/>
    </location>
</feature>
<evidence type="ECO:0000259" key="4">
    <source>
        <dbReference type="Pfam" id="PF02932"/>
    </source>
</evidence>
<organism evidence="5 6">
    <name type="scientific">Ancylostoma duodenale</name>
    <dbReference type="NCBI Taxonomy" id="51022"/>
    <lineage>
        <taxon>Eukaryota</taxon>
        <taxon>Metazoa</taxon>
        <taxon>Ecdysozoa</taxon>
        <taxon>Nematoda</taxon>
        <taxon>Chromadorea</taxon>
        <taxon>Rhabditida</taxon>
        <taxon>Rhabditina</taxon>
        <taxon>Rhabditomorpha</taxon>
        <taxon>Strongyloidea</taxon>
        <taxon>Ancylostomatidae</taxon>
        <taxon>Ancylostomatinae</taxon>
        <taxon>Ancylostoma</taxon>
    </lineage>
</organism>
<dbReference type="GO" id="GO:0005230">
    <property type="term" value="F:extracellular ligand-gated monoatomic ion channel activity"/>
    <property type="evidence" value="ECO:0007669"/>
    <property type="project" value="InterPro"/>
</dbReference>
<evidence type="ECO:0000313" key="6">
    <source>
        <dbReference type="Proteomes" id="UP000054047"/>
    </source>
</evidence>
<dbReference type="Pfam" id="PF02931">
    <property type="entry name" value="Neur_chan_LBD"/>
    <property type="match status" value="1"/>
</dbReference>
<dbReference type="SUPFAM" id="SSF90112">
    <property type="entry name" value="Neurotransmitter-gated ion-channel transmembrane pore"/>
    <property type="match status" value="1"/>
</dbReference>
<evidence type="ECO:0000259" key="3">
    <source>
        <dbReference type="Pfam" id="PF02931"/>
    </source>
</evidence>